<dbReference type="GO" id="GO:0008080">
    <property type="term" value="F:N-acetyltransferase activity"/>
    <property type="evidence" value="ECO:0007669"/>
    <property type="project" value="TreeGrafter"/>
</dbReference>
<dbReference type="InterPro" id="IPR000182">
    <property type="entry name" value="GNAT_dom"/>
</dbReference>
<gene>
    <name evidence="2" type="ORF">SAMN05660313_03391</name>
</gene>
<feature type="domain" description="N-acetyltransferase" evidence="1">
    <location>
        <begin position="14"/>
        <end position="158"/>
    </location>
</feature>
<dbReference type="PANTHER" id="PTHR13355:SF22">
    <property type="entry name" value="SLL0786 PROTEIN"/>
    <property type="match status" value="1"/>
</dbReference>
<evidence type="ECO:0000313" key="3">
    <source>
        <dbReference type="Proteomes" id="UP000183257"/>
    </source>
</evidence>
<keyword evidence="2" id="KW-0808">Transferase</keyword>
<name>A0A1K1R998_9FLAO</name>
<proteinExistence type="predicted"/>
<dbReference type="InterPro" id="IPR016181">
    <property type="entry name" value="Acyl_CoA_acyltransferase"/>
</dbReference>
<sequence length="158" mass="17849">MLHSIDFMTTHNNLVFKLISPKETYPIRHAILRAGKPLASCKFDGDDLGTTLHIGTYQNTNLVGVATLLNAKNTELEDVVSYQLRGMAIREDQQGKGLGKKIINYAETILQEKHVLLLWMNARESAIPFYENCGYTKSGRIFDIQKVGPHVVMFKKLK</sequence>
<dbReference type="Proteomes" id="UP000183257">
    <property type="component" value="Unassembled WGS sequence"/>
</dbReference>
<dbReference type="AlphaFoldDB" id="A0A1K1R998"/>
<dbReference type="PANTHER" id="PTHR13355">
    <property type="entry name" value="GLUCOSAMINE 6-PHOSPHATE N-ACETYLTRANSFERASE"/>
    <property type="match status" value="1"/>
</dbReference>
<evidence type="ECO:0000259" key="1">
    <source>
        <dbReference type="PROSITE" id="PS51186"/>
    </source>
</evidence>
<dbReference type="SUPFAM" id="SSF55729">
    <property type="entry name" value="Acyl-CoA N-acyltransferases (Nat)"/>
    <property type="match status" value="1"/>
</dbReference>
<dbReference type="PROSITE" id="PS51186">
    <property type="entry name" value="GNAT"/>
    <property type="match status" value="1"/>
</dbReference>
<dbReference type="InterPro" id="IPR039143">
    <property type="entry name" value="GNPNAT1-like"/>
</dbReference>
<keyword evidence="3" id="KW-1185">Reference proteome</keyword>
<reference evidence="3" key="1">
    <citation type="submission" date="2016-11" db="EMBL/GenBank/DDBJ databases">
        <authorList>
            <person name="Varghese N."/>
            <person name="Submissions S."/>
        </authorList>
    </citation>
    <scope>NUCLEOTIDE SEQUENCE [LARGE SCALE GENOMIC DNA]</scope>
    <source>
        <strain evidence="3">DSM 24786</strain>
    </source>
</reference>
<dbReference type="STRING" id="76595.SAMN05660313_03391"/>
<dbReference type="EMBL" id="FPIY01000009">
    <property type="protein sequence ID" value="SFW68395.1"/>
    <property type="molecule type" value="Genomic_DNA"/>
</dbReference>
<protein>
    <submittedName>
        <fullName evidence="2">Acetyltransferase (GNAT) domain-containing protein</fullName>
    </submittedName>
</protein>
<dbReference type="Pfam" id="PF13508">
    <property type="entry name" value="Acetyltransf_7"/>
    <property type="match status" value="1"/>
</dbReference>
<dbReference type="CDD" id="cd04301">
    <property type="entry name" value="NAT_SF"/>
    <property type="match status" value="1"/>
</dbReference>
<dbReference type="Gene3D" id="3.40.630.30">
    <property type="match status" value="1"/>
</dbReference>
<organism evidence="2 3">
    <name type="scientific">Cellulophaga fucicola</name>
    <dbReference type="NCBI Taxonomy" id="76595"/>
    <lineage>
        <taxon>Bacteria</taxon>
        <taxon>Pseudomonadati</taxon>
        <taxon>Bacteroidota</taxon>
        <taxon>Flavobacteriia</taxon>
        <taxon>Flavobacteriales</taxon>
        <taxon>Flavobacteriaceae</taxon>
        <taxon>Cellulophaga</taxon>
    </lineage>
</organism>
<accession>A0A1K1R998</accession>
<evidence type="ECO:0000313" key="2">
    <source>
        <dbReference type="EMBL" id="SFW68395.1"/>
    </source>
</evidence>